<dbReference type="OrthoDB" id="10255128at2759"/>
<comment type="caution">
    <text evidence="3">The sequence shown here is derived from an EMBL/GenBank/DDBJ whole genome shotgun (WGS) entry which is preliminary data.</text>
</comment>
<dbReference type="EMBL" id="SPNW01000019">
    <property type="protein sequence ID" value="TIA90425.1"/>
    <property type="molecule type" value="Genomic_DNA"/>
</dbReference>
<evidence type="ECO:0000259" key="2">
    <source>
        <dbReference type="Pfam" id="PF04366"/>
    </source>
</evidence>
<keyword evidence="4" id="KW-1185">Reference proteome</keyword>
<organism evidence="3 4">
    <name type="scientific">Wallemia hederae</name>
    <dbReference type="NCBI Taxonomy" id="1540922"/>
    <lineage>
        <taxon>Eukaryota</taxon>
        <taxon>Fungi</taxon>
        <taxon>Dikarya</taxon>
        <taxon>Basidiomycota</taxon>
        <taxon>Wallemiomycotina</taxon>
        <taxon>Wallemiomycetes</taxon>
        <taxon>Wallemiales</taxon>
        <taxon>Wallemiaceae</taxon>
        <taxon>Wallemia</taxon>
    </lineage>
</organism>
<feature type="region of interest" description="Disordered" evidence="1">
    <location>
        <begin position="369"/>
        <end position="392"/>
    </location>
</feature>
<dbReference type="PANTHER" id="PTHR15629">
    <property type="entry name" value="SH3YL1 PROTEIN"/>
    <property type="match status" value="1"/>
</dbReference>
<dbReference type="InterPro" id="IPR051702">
    <property type="entry name" value="SH3_domain_YSC84-like"/>
</dbReference>
<dbReference type="InterPro" id="IPR007461">
    <property type="entry name" value="Ysc84_actin-binding"/>
</dbReference>
<dbReference type="Proteomes" id="UP000310189">
    <property type="component" value="Unassembled WGS sequence"/>
</dbReference>
<name>A0A4T0FR69_9BASI</name>
<dbReference type="CDD" id="cd11524">
    <property type="entry name" value="SYLF"/>
    <property type="match status" value="1"/>
</dbReference>
<feature type="region of interest" description="Disordered" evidence="1">
    <location>
        <begin position="415"/>
        <end position="519"/>
    </location>
</feature>
<dbReference type="PANTHER" id="PTHR15629:SF40">
    <property type="entry name" value="YSC84 ACTIN-BINDING DOMAIN-CONTAINING PROTEIN"/>
    <property type="match status" value="1"/>
</dbReference>
<sequence length="519" mass="57621">MGKDKARKLTREEETRDKRRWMRWSSAATEKGIQFSDFAGGYINAGAEKLGAQRFWPTSGDMPLEIDKAERIIRAFTTEGIAVDEPIGEEGRQGRRRVFRKIAPSVVASAKGIVVYTAMRSGMMPFGGAGGSGIVLSRLPDGNWSAPSCICPNNATVGLLFGLDVYDVVLILRSQKALDGFKGMANVTLGAELAVAAGPVGAGVSVESGVDKSPIWSYVRSKGFYVGTELMGQVFLDRFDENERFYYWPGLKSGQILAGKVRPPLEAAQLYRTLHEAETGIAQGQSLEYETTVSDDVLTELDLNENETLRLPPTPEQLEKFERQGYKDELDMEAERKEREEIMALPAPPRHPSIINLLARRQLGLGLTEVNEDDESDSSDKEDKTEVFDADEAISKEEMLYRLREEELNRELEELDVDSDSEHSTDKLPTANTPNTPDTKNTSETIKPDADKIVETIIIPPALPPRTIMRPPVPPRAARSSVPDMSKLERSSPPPSYHIEDKKHSSIDSNSREEFFDVL</sequence>
<dbReference type="AlphaFoldDB" id="A0A4T0FR69"/>
<protein>
    <recommendedName>
        <fullName evidence="2">Ysc84 actin-binding domain-containing protein</fullName>
    </recommendedName>
</protein>
<evidence type="ECO:0000313" key="3">
    <source>
        <dbReference type="EMBL" id="TIA90425.1"/>
    </source>
</evidence>
<accession>A0A4T0FR69</accession>
<feature type="domain" description="Ysc84 actin-binding" evidence="2">
    <location>
        <begin position="155"/>
        <end position="277"/>
    </location>
</feature>
<feature type="compositionally biased region" description="Basic and acidic residues" evidence="1">
    <location>
        <begin position="378"/>
        <end position="392"/>
    </location>
</feature>
<feature type="compositionally biased region" description="Low complexity" evidence="1">
    <location>
        <begin position="465"/>
        <end position="483"/>
    </location>
</feature>
<dbReference type="Pfam" id="PF04366">
    <property type="entry name" value="Ysc84"/>
    <property type="match status" value="1"/>
</dbReference>
<gene>
    <name evidence="3" type="ORF">E3P99_01551</name>
</gene>
<feature type="compositionally biased region" description="Polar residues" evidence="1">
    <location>
        <begin position="430"/>
        <end position="445"/>
    </location>
</feature>
<proteinExistence type="predicted"/>
<evidence type="ECO:0000256" key="1">
    <source>
        <dbReference type="SAM" id="MobiDB-lite"/>
    </source>
</evidence>
<feature type="compositionally biased region" description="Basic and acidic residues" evidence="1">
    <location>
        <begin position="498"/>
        <end position="519"/>
    </location>
</feature>
<reference evidence="3 4" key="1">
    <citation type="submission" date="2019-03" db="EMBL/GenBank/DDBJ databases">
        <title>Sequencing 23 genomes of Wallemia ichthyophaga.</title>
        <authorList>
            <person name="Gostincar C."/>
        </authorList>
    </citation>
    <scope>NUCLEOTIDE SEQUENCE [LARGE SCALE GENOMIC DNA]</scope>
    <source>
        <strain evidence="3 4">EXF-5753</strain>
    </source>
</reference>
<dbReference type="GO" id="GO:0035091">
    <property type="term" value="F:phosphatidylinositol binding"/>
    <property type="evidence" value="ECO:0007669"/>
    <property type="project" value="TreeGrafter"/>
</dbReference>
<evidence type="ECO:0000313" key="4">
    <source>
        <dbReference type="Proteomes" id="UP000310189"/>
    </source>
</evidence>